<gene>
    <name evidence="1" type="ORF">WH297_13980</name>
</gene>
<keyword evidence="2" id="KW-1185">Reference proteome</keyword>
<name>A0ABU8PF16_9HYPH</name>
<organism evidence="1 2">
    <name type="scientific">Ochrobactrum vermis</name>
    <dbReference type="NCBI Taxonomy" id="1827297"/>
    <lineage>
        <taxon>Bacteria</taxon>
        <taxon>Pseudomonadati</taxon>
        <taxon>Pseudomonadota</taxon>
        <taxon>Alphaproteobacteria</taxon>
        <taxon>Hyphomicrobiales</taxon>
        <taxon>Brucellaceae</taxon>
        <taxon>Brucella/Ochrobactrum group</taxon>
        <taxon>Ochrobactrum</taxon>
    </lineage>
</organism>
<evidence type="ECO:0000313" key="1">
    <source>
        <dbReference type="EMBL" id="MEJ5020835.1"/>
    </source>
</evidence>
<dbReference type="EMBL" id="JBBGZH010000002">
    <property type="protein sequence ID" value="MEJ5020835.1"/>
    <property type="molecule type" value="Genomic_DNA"/>
</dbReference>
<reference evidence="1 2" key="1">
    <citation type="submission" date="2023-12" db="EMBL/GenBank/DDBJ databases">
        <title>Gut-associated functions are favored during microbiome assembly across C. elegans life.</title>
        <authorList>
            <person name="Zimmermann J."/>
        </authorList>
    </citation>
    <scope>NUCLEOTIDE SEQUENCE [LARGE SCALE GENOMIC DNA]</scope>
    <source>
        <strain evidence="1 2">MYb71</strain>
    </source>
</reference>
<accession>A0ABU8PF16</accession>
<dbReference type="RefSeq" id="WP_105543339.1">
    <property type="nucleotide sequence ID" value="NZ_JBBGZH010000002.1"/>
</dbReference>
<dbReference type="Proteomes" id="UP001375812">
    <property type="component" value="Unassembled WGS sequence"/>
</dbReference>
<comment type="caution">
    <text evidence="1">The sequence shown here is derived from an EMBL/GenBank/DDBJ whole genome shotgun (WGS) entry which is preliminary data.</text>
</comment>
<sequence length="100" mass="10773">MAVTLLHAVSHLVCDGVDADWTEFSIASPHDALDGTLRGKVWGNRQAIAVAMNAAKTELTVQDLNETLRPGSLCGQEQFEFLIYSAPYGVISKAPAFVLI</sequence>
<evidence type="ECO:0000313" key="2">
    <source>
        <dbReference type="Proteomes" id="UP001375812"/>
    </source>
</evidence>
<proteinExistence type="predicted"/>
<protein>
    <submittedName>
        <fullName evidence="1">Uncharacterized protein</fullName>
    </submittedName>
</protein>